<evidence type="ECO:0000313" key="3">
    <source>
        <dbReference type="EMBL" id="VFJ86384.1"/>
    </source>
</evidence>
<dbReference type="Gene3D" id="3.40.50.40">
    <property type="match status" value="1"/>
</dbReference>
<dbReference type="InterPro" id="IPR027474">
    <property type="entry name" value="L-asparaginase_N"/>
</dbReference>
<dbReference type="Gene3D" id="3.40.50.1170">
    <property type="entry name" value="L-asparaginase, N-terminal domain"/>
    <property type="match status" value="1"/>
</dbReference>
<dbReference type="PRINTS" id="PR00139">
    <property type="entry name" value="ASNGLNASE"/>
</dbReference>
<feature type="domain" description="L-asparaginase N-terminal" evidence="1">
    <location>
        <begin position="7"/>
        <end position="222"/>
    </location>
</feature>
<dbReference type="SMART" id="SM00870">
    <property type="entry name" value="Asparaginase"/>
    <property type="match status" value="1"/>
</dbReference>
<dbReference type="EMBL" id="CAADFG010000001">
    <property type="protein sequence ID" value="VFJ86384.1"/>
    <property type="molecule type" value="Genomic_DNA"/>
</dbReference>
<dbReference type="PROSITE" id="PS51732">
    <property type="entry name" value="ASN_GLN_ASE_3"/>
    <property type="match status" value="1"/>
</dbReference>
<dbReference type="PANTHER" id="PTHR11707">
    <property type="entry name" value="L-ASPARAGINASE"/>
    <property type="match status" value="1"/>
</dbReference>
<dbReference type="GO" id="GO:0004067">
    <property type="term" value="F:asparaginase activity"/>
    <property type="evidence" value="ECO:0007669"/>
    <property type="project" value="UniProtKB-UniRule"/>
</dbReference>
<evidence type="ECO:0000313" key="5">
    <source>
        <dbReference type="EMBL" id="VFJ95478.1"/>
    </source>
</evidence>
<sequence length="536" mass="60057">MAKREPRILVLIVGGNIGLYAEPNRNKAMELRPATPEEIKSHLMGEENDRLILREKDLEGEKVRIGVEALDTAKGASRELKDSSGIDPEQWQLIADRIHKERGRYDGFVVLHGLDTMAYTASAVSFMLRYLSVPIIFTGSQLPLNFARTDALQNILCAITLAAQRIGGEDPVAVIPEVCIFAHDTLFRANRTRMSNPSSYQSFASSNYPPLAQVGEYLDIQSHLIHSPSRQLMRQRREVHIPVHILDVYPGIDARVLDHLFKGIPSDTQKEIGEDEHPRAGLLLRTYGMGTAPISSGFLEGIEALTRRGVVVMAISQAHMGHLSLPRDPVSLRLLEYGVIFGADMTAEAAYAKMKVFLSSKDPITKVKEALLADQCGEQSRSLLAMRFDEQEPTGNTEEERFTRILEAKVSGDWHLPRRERIRQVQLRLLGVKPKGDLPKKGPPVTLELDVEVIDQFDGLDKVECMLLRDTLRWNRERGAAKERDHAPLTENRAIDITHQRSYVTGGETLLRISAGAELDWNRIEIVFYMDVHGAG</sequence>
<evidence type="ECO:0000313" key="4">
    <source>
        <dbReference type="EMBL" id="VFJ88257.1"/>
    </source>
</evidence>
<dbReference type="EMBL" id="CAADFJ010000002">
    <property type="protein sequence ID" value="VFJ95478.1"/>
    <property type="molecule type" value="Genomic_DNA"/>
</dbReference>
<dbReference type="InterPro" id="IPR006034">
    <property type="entry name" value="Asparaginase/glutaminase-like"/>
</dbReference>
<evidence type="ECO:0000259" key="1">
    <source>
        <dbReference type="Pfam" id="PF00710"/>
    </source>
</evidence>
<accession>A0A450USG2</accession>
<feature type="domain" description="Asparaginase/glutaminase C-terminal" evidence="2">
    <location>
        <begin position="243"/>
        <end position="370"/>
    </location>
</feature>
<dbReference type="InterPro" id="IPR036152">
    <property type="entry name" value="Asp/glu_Ase-like_sf"/>
</dbReference>
<evidence type="ECO:0000259" key="2">
    <source>
        <dbReference type="Pfam" id="PF17763"/>
    </source>
</evidence>
<dbReference type="InterPro" id="IPR027473">
    <property type="entry name" value="L-asparaginase_C"/>
</dbReference>
<dbReference type="EMBL" id="CAADFI010000001">
    <property type="protein sequence ID" value="VFJ88257.1"/>
    <property type="molecule type" value="Genomic_DNA"/>
</dbReference>
<organism evidence="5">
    <name type="scientific">Candidatus Kentrum eta</name>
    <dbReference type="NCBI Taxonomy" id="2126337"/>
    <lineage>
        <taxon>Bacteria</taxon>
        <taxon>Pseudomonadati</taxon>
        <taxon>Pseudomonadota</taxon>
        <taxon>Gammaproteobacteria</taxon>
        <taxon>Candidatus Kentrum</taxon>
    </lineage>
</organism>
<gene>
    <name evidence="3" type="ORF">BECKH772A_GA0070896_1000140</name>
    <name evidence="4" type="ORF">BECKH772B_GA0070898_1000132</name>
    <name evidence="5" type="ORF">BECKH772C_GA0070978_1000240</name>
</gene>
<name>A0A450USG2_9GAMM</name>
<dbReference type="InterPro" id="IPR037152">
    <property type="entry name" value="L-asparaginase_N_sf"/>
</dbReference>
<protein>
    <submittedName>
        <fullName evidence="5">L-asparaginase</fullName>
    </submittedName>
</protein>
<dbReference type="CDD" id="cd08963">
    <property type="entry name" value="L-asparaginase_I"/>
    <property type="match status" value="1"/>
</dbReference>
<dbReference type="PIRSF" id="PIRSF500176">
    <property type="entry name" value="L_ASNase"/>
    <property type="match status" value="1"/>
</dbReference>
<dbReference type="AlphaFoldDB" id="A0A450USG2"/>
<dbReference type="InterPro" id="IPR041725">
    <property type="entry name" value="L-asparaginase_I"/>
</dbReference>
<proteinExistence type="predicted"/>
<dbReference type="PANTHER" id="PTHR11707:SF28">
    <property type="entry name" value="60 KDA LYSOPHOSPHOLIPASE"/>
    <property type="match status" value="1"/>
</dbReference>
<dbReference type="Pfam" id="PF17763">
    <property type="entry name" value="Asparaginase_C"/>
    <property type="match status" value="1"/>
</dbReference>
<dbReference type="SUPFAM" id="SSF53774">
    <property type="entry name" value="Glutaminase/Asparaginase"/>
    <property type="match status" value="1"/>
</dbReference>
<dbReference type="Pfam" id="PF00710">
    <property type="entry name" value="Asparaginase"/>
    <property type="match status" value="1"/>
</dbReference>
<dbReference type="PIRSF" id="PIRSF001220">
    <property type="entry name" value="L-ASNase_gatD"/>
    <property type="match status" value="1"/>
</dbReference>
<dbReference type="InterPro" id="IPR040919">
    <property type="entry name" value="Asparaginase_C"/>
</dbReference>
<reference evidence="5" key="1">
    <citation type="submission" date="2019-02" db="EMBL/GenBank/DDBJ databases">
        <authorList>
            <person name="Gruber-Vodicka R. H."/>
            <person name="Seah K. B. B."/>
        </authorList>
    </citation>
    <scope>NUCLEOTIDE SEQUENCE</scope>
    <source>
        <strain evidence="5">BECK_SA2B12</strain>
        <strain evidence="3">BECK_SA2B15</strain>
        <strain evidence="4">BECK_SA2B20</strain>
    </source>
</reference>